<feature type="transmembrane region" description="Helical" evidence="6">
    <location>
        <begin position="210"/>
        <end position="231"/>
    </location>
</feature>
<dbReference type="PANTHER" id="PTHR30413">
    <property type="entry name" value="INNER MEMBRANE TRANSPORT PERMEASE"/>
    <property type="match status" value="1"/>
</dbReference>
<sequence length="330" mass="37778">MSRGRRAAKRNEGTIPLDGPPAHVSRRLTRPERKVRDRLNRSAFAFDVEAAYGDLTHLTRVSVRPPLGEYIRGIWERRHFVWREARSRVATSNTHERLGNAWLIIRPILDAAFYWLIFGVLLNMSRGMSNYVAFVIIGIFMFQYTGTALTTGASAIRQSRALIRAFNFPRASILVSMLLRDMLQRFPAMLVMFIMIMAVPPHALPKLTWLLFPVIFVLHSLFNFGIYLIMARFGSALPDLSQAMQFLSRILIYGSAVIFPIDRFINHPSILAVVEANPIYQFLMAYRTTIIDGAVPPLEIWLALVIWAIATPMVGFVLFWFAEESYARER</sequence>
<feature type="region of interest" description="Disordered" evidence="5">
    <location>
        <begin position="1"/>
        <end position="26"/>
    </location>
</feature>
<feature type="transmembrane region" description="Helical" evidence="6">
    <location>
        <begin position="103"/>
        <end position="125"/>
    </location>
</feature>
<feature type="transmembrane region" description="Helical" evidence="6">
    <location>
        <begin position="131"/>
        <end position="156"/>
    </location>
</feature>
<evidence type="ECO:0000256" key="1">
    <source>
        <dbReference type="ARBA" id="ARBA00004429"/>
    </source>
</evidence>
<feature type="domain" description="ABC transmembrane type-2" evidence="7">
    <location>
        <begin position="98"/>
        <end position="322"/>
    </location>
</feature>
<comment type="similarity">
    <text evidence="2">Belongs to the ABC-2 integral membrane protein family.</text>
</comment>
<evidence type="ECO:0000256" key="3">
    <source>
        <dbReference type="ARBA" id="ARBA00022448"/>
    </source>
</evidence>
<gene>
    <name evidence="8" type="ORF">M3M28_01115</name>
</gene>
<evidence type="ECO:0000256" key="2">
    <source>
        <dbReference type="ARBA" id="ARBA00007783"/>
    </source>
</evidence>
<evidence type="ECO:0000313" key="8">
    <source>
        <dbReference type="EMBL" id="UQN15098.1"/>
    </source>
</evidence>
<reference evidence="8" key="1">
    <citation type="submission" date="2022-05" db="EMBL/GenBank/DDBJ databases">
        <title>Complete genome sequence of toluene-degrading Gulosibacter sediminis strain ACHW.36C.</title>
        <authorList>
            <person name="Wai A.C."/>
            <person name="Lai G.K."/>
            <person name="Griffin S.D."/>
            <person name="Leung F.C."/>
        </authorList>
    </citation>
    <scope>NUCLEOTIDE SEQUENCE [LARGE SCALE GENOMIC DNA]</scope>
    <source>
        <strain evidence="8">ACHW.36C</strain>
    </source>
</reference>
<feature type="transmembrane region" description="Helical" evidence="6">
    <location>
        <begin position="300"/>
        <end position="322"/>
    </location>
</feature>
<evidence type="ECO:0000259" key="7">
    <source>
        <dbReference type="PROSITE" id="PS51012"/>
    </source>
</evidence>
<evidence type="ECO:0000256" key="6">
    <source>
        <dbReference type="SAM" id="Phobius"/>
    </source>
</evidence>
<dbReference type="InterPro" id="IPR047817">
    <property type="entry name" value="ABC2_TM_bact-type"/>
</dbReference>
<feature type="transmembrane region" description="Helical" evidence="6">
    <location>
        <begin position="186"/>
        <end position="204"/>
    </location>
</feature>
<name>A0ABY4N0S0_9MICO</name>
<keyword evidence="6" id="KW-0472">Membrane</keyword>
<keyword evidence="4" id="KW-1003">Cell membrane</keyword>
<keyword evidence="4" id="KW-0997">Cell inner membrane</keyword>
<accession>A0ABY4N0S0</accession>
<dbReference type="EMBL" id="CP097160">
    <property type="protein sequence ID" value="UQN15098.1"/>
    <property type="molecule type" value="Genomic_DNA"/>
</dbReference>
<keyword evidence="3" id="KW-0813">Transport</keyword>
<dbReference type="PROSITE" id="PS51012">
    <property type="entry name" value="ABC_TM2"/>
    <property type="match status" value="1"/>
</dbReference>
<dbReference type="PANTHER" id="PTHR30413:SF8">
    <property type="entry name" value="TRANSPORT PERMEASE PROTEIN"/>
    <property type="match status" value="1"/>
</dbReference>
<proteinExistence type="inferred from homology"/>
<evidence type="ECO:0000256" key="5">
    <source>
        <dbReference type="SAM" id="MobiDB-lite"/>
    </source>
</evidence>
<comment type="subcellular location">
    <subcellularLocation>
        <location evidence="1">Cell inner membrane</location>
        <topology evidence="1">Multi-pass membrane protein</topology>
    </subcellularLocation>
</comment>
<keyword evidence="6" id="KW-0812">Transmembrane</keyword>
<protein>
    <submittedName>
        <fullName evidence="8">ABC transporter permease</fullName>
    </submittedName>
</protein>
<keyword evidence="6" id="KW-1133">Transmembrane helix</keyword>
<organism evidence="8">
    <name type="scientific">Gulosibacter sediminis</name>
    <dbReference type="NCBI Taxonomy" id="1729695"/>
    <lineage>
        <taxon>Bacteria</taxon>
        <taxon>Bacillati</taxon>
        <taxon>Actinomycetota</taxon>
        <taxon>Actinomycetes</taxon>
        <taxon>Micrococcales</taxon>
        <taxon>Microbacteriaceae</taxon>
        <taxon>Gulosibacter</taxon>
    </lineage>
</organism>
<evidence type="ECO:0000256" key="4">
    <source>
        <dbReference type="ARBA" id="ARBA00022519"/>
    </source>
</evidence>